<evidence type="ECO:0000256" key="1">
    <source>
        <dbReference type="ARBA" id="ARBA00023125"/>
    </source>
</evidence>
<dbReference type="AlphaFoldDB" id="A0A1N7GFB5"/>
<sequence length="122" mass="13279">MARNVQTIIEFVDDLDGTVVDEGDINTVAFSYNGKSYEIDLTDKNAAKFDKAIQPFVDAAAEVKGQRGRGRKAASDGRSNTGSGRSKDQLAAIREWAGKNNYDVSPRGRIRAEILDAFDAAH</sequence>
<dbReference type="RefSeq" id="WP_076480392.1">
    <property type="nucleotide sequence ID" value="NZ_FTNT01000008.1"/>
</dbReference>
<dbReference type="InterPro" id="IPR055370">
    <property type="entry name" value="Lsr2_DNA-bd"/>
</dbReference>
<dbReference type="Gene3D" id="4.10.320.10">
    <property type="entry name" value="E3-binding domain"/>
    <property type="match status" value="1"/>
</dbReference>
<dbReference type="Pfam" id="PF11774">
    <property type="entry name" value="Lsr2"/>
    <property type="match status" value="1"/>
</dbReference>
<feature type="domain" description="Lsr2 dimerization" evidence="3">
    <location>
        <begin position="1"/>
        <end position="63"/>
    </location>
</feature>
<protein>
    <submittedName>
        <fullName evidence="5">Lsr2 protein</fullName>
    </submittedName>
</protein>
<dbReference type="GO" id="GO:0016746">
    <property type="term" value="F:acyltransferase activity"/>
    <property type="evidence" value="ECO:0007669"/>
    <property type="project" value="InterPro"/>
</dbReference>
<name>A0A1N7GFB5_9NOCA</name>
<evidence type="ECO:0000313" key="5">
    <source>
        <dbReference type="EMBL" id="SIS11212.1"/>
    </source>
</evidence>
<proteinExistence type="predicted"/>
<dbReference type="Proteomes" id="UP000186218">
    <property type="component" value="Unassembled WGS sequence"/>
</dbReference>
<evidence type="ECO:0000259" key="4">
    <source>
        <dbReference type="Pfam" id="PF23359"/>
    </source>
</evidence>
<keyword evidence="1" id="KW-0238">DNA-binding</keyword>
<evidence type="ECO:0000256" key="2">
    <source>
        <dbReference type="SAM" id="MobiDB-lite"/>
    </source>
</evidence>
<dbReference type="OrthoDB" id="4113332at2"/>
<gene>
    <name evidence="5" type="ORF">SAMN05445060_2712</name>
</gene>
<organism evidence="5 6">
    <name type="scientific">Williamsia sterculiae</name>
    <dbReference type="NCBI Taxonomy" id="1344003"/>
    <lineage>
        <taxon>Bacteria</taxon>
        <taxon>Bacillati</taxon>
        <taxon>Actinomycetota</taxon>
        <taxon>Actinomycetes</taxon>
        <taxon>Mycobacteriales</taxon>
        <taxon>Nocardiaceae</taxon>
        <taxon>Williamsia</taxon>
    </lineage>
</organism>
<accession>A0A1N7GFB5</accession>
<reference evidence="5 6" key="1">
    <citation type="submission" date="2017-01" db="EMBL/GenBank/DDBJ databases">
        <authorList>
            <person name="Mah S.A."/>
            <person name="Swanson W.J."/>
            <person name="Moy G.W."/>
            <person name="Vacquier V.D."/>
        </authorList>
    </citation>
    <scope>NUCLEOTIDE SEQUENCE [LARGE SCALE GENOMIC DNA]</scope>
    <source>
        <strain evidence="5 6">CPCC 203464</strain>
    </source>
</reference>
<feature type="domain" description="Lsr2 DNA-binding" evidence="4">
    <location>
        <begin position="86"/>
        <end position="121"/>
    </location>
</feature>
<dbReference type="STRING" id="1344003.SAMN05445060_2712"/>
<dbReference type="InterPro" id="IPR036625">
    <property type="entry name" value="E3-bd_dom_sf"/>
</dbReference>
<feature type="region of interest" description="Disordered" evidence="2">
    <location>
        <begin position="64"/>
        <end position="90"/>
    </location>
</feature>
<keyword evidence="6" id="KW-1185">Reference proteome</keyword>
<dbReference type="InterPro" id="IPR024412">
    <property type="entry name" value="Lsr2_dim_dom"/>
</dbReference>
<dbReference type="EMBL" id="FTNT01000008">
    <property type="protein sequence ID" value="SIS11212.1"/>
    <property type="molecule type" value="Genomic_DNA"/>
</dbReference>
<dbReference type="GO" id="GO:0003677">
    <property type="term" value="F:DNA binding"/>
    <property type="evidence" value="ECO:0007669"/>
    <property type="project" value="UniProtKB-KW"/>
</dbReference>
<evidence type="ECO:0000313" key="6">
    <source>
        <dbReference type="Proteomes" id="UP000186218"/>
    </source>
</evidence>
<evidence type="ECO:0000259" key="3">
    <source>
        <dbReference type="Pfam" id="PF11774"/>
    </source>
</evidence>
<dbReference type="InterPro" id="IPR042261">
    <property type="entry name" value="Lsr2-like_dimerization"/>
</dbReference>
<dbReference type="Gene3D" id="3.30.60.230">
    <property type="entry name" value="Lsr2, dimerization domain"/>
    <property type="match status" value="1"/>
</dbReference>
<dbReference type="Pfam" id="PF23359">
    <property type="entry name" value="Lsr2_DNA-bd"/>
    <property type="match status" value="1"/>
</dbReference>